<evidence type="ECO:0000313" key="4">
    <source>
        <dbReference type="Proteomes" id="UP000645828"/>
    </source>
</evidence>
<organism evidence="2 4">
    <name type="scientific">Nyctereutes procyonoides</name>
    <name type="common">Raccoon dog</name>
    <name type="synonym">Canis procyonoides</name>
    <dbReference type="NCBI Taxonomy" id="34880"/>
    <lineage>
        <taxon>Eukaryota</taxon>
        <taxon>Metazoa</taxon>
        <taxon>Chordata</taxon>
        <taxon>Craniata</taxon>
        <taxon>Vertebrata</taxon>
        <taxon>Euteleostomi</taxon>
        <taxon>Mammalia</taxon>
        <taxon>Eutheria</taxon>
        <taxon>Laurasiatheria</taxon>
        <taxon>Carnivora</taxon>
        <taxon>Caniformia</taxon>
        <taxon>Canidae</taxon>
        <taxon>Nyctereutes</taxon>
    </lineage>
</organism>
<gene>
    <name evidence="2" type="ORF">NYPRO_LOCUS12006</name>
    <name evidence="3" type="ORF">NYPRO_LOCUS21105</name>
</gene>
<feature type="region of interest" description="Disordered" evidence="1">
    <location>
        <begin position="1"/>
        <end position="36"/>
    </location>
</feature>
<feature type="region of interest" description="Disordered" evidence="1">
    <location>
        <begin position="74"/>
        <end position="96"/>
    </location>
</feature>
<dbReference type="EMBL" id="CAJHUB010000711">
    <property type="protein sequence ID" value="CAD7679207.1"/>
    <property type="molecule type" value="Genomic_DNA"/>
</dbReference>
<feature type="compositionally biased region" description="Polar residues" evidence="1">
    <location>
        <begin position="1"/>
        <end position="14"/>
    </location>
</feature>
<dbReference type="Proteomes" id="UP000645828">
    <property type="component" value="Unassembled WGS sequence"/>
</dbReference>
<protein>
    <submittedName>
        <fullName evidence="2">(raccoon dog) hypothetical protein</fullName>
    </submittedName>
</protein>
<comment type="caution">
    <text evidence="2">The sequence shown here is derived from an EMBL/GenBank/DDBJ whole genome shotgun (WGS) entry which is preliminary data.</text>
</comment>
<feature type="compositionally biased region" description="Basic and acidic residues" evidence="1">
    <location>
        <begin position="74"/>
        <end position="85"/>
    </location>
</feature>
<dbReference type="AlphaFoldDB" id="A0A811YVG6"/>
<reference evidence="2" key="1">
    <citation type="submission" date="2020-12" db="EMBL/GenBank/DDBJ databases">
        <authorList>
            <consortium name="Molecular Ecology Group"/>
        </authorList>
    </citation>
    <scope>NUCLEOTIDE SEQUENCE</scope>
    <source>
        <strain evidence="2">TBG_1078</strain>
    </source>
</reference>
<proteinExistence type="predicted"/>
<sequence>MGCQQGSPGRQGSTWEDRAALPHAGQSQEGFAGGSRSAVSVRRWWVSARGPERPGCREAAWWLRIQGEAAEQMLRRDHRPAEGRQEGSAAGPVLGSSNLPFQTFPHVILGPHSTTPGTCPAHCAVFTGRPGGSMWPWVLSRIGFLPPGGRKQVIRVITWSTPSPEREPGWPSRYSRREQMHILWGARGSHGMEGEGKVIRTQAHAHDMGAGGRACSGSLGKQRASEALNAERVHVGDPCPKCSDVGVASGKMVFPADVERWALMRVRVCPLSTLGPRGKQEEKVMCSHHTTA</sequence>
<evidence type="ECO:0000313" key="3">
    <source>
        <dbReference type="EMBL" id="CAD7688312.1"/>
    </source>
</evidence>
<evidence type="ECO:0000313" key="2">
    <source>
        <dbReference type="EMBL" id="CAD7679207.1"/>
    </source>
</evidence>
<dbReference type="EMBL" id="CAJHUB010000765">
    <property type="protein sequence ID" value="CAD7688312.1"/>
    <property type="molecule type" value="Genomic_DNA"/>
</dbReference>
<name>A0A811YVG6_NYCPR</name>
<keyword evidence="4" id="KW-1185">Reference proteome</keyword>
<evidence type="ECO:0000256" key="1">
    <source>
        <dbReference type="SAM" id="MobiDB-lite"/>
    </source>
</evidence>
<accession>A0A811YVG6</accession>